<dbReference type="SUPFAM" id="SSF51713">
    <property type="entry name" value="tRNA-guanine transglycosylase"/>
    <property type="match status" value="1"/>
</dbReference>
<feature type="binding site" evidence="4">
    <location>
        <position position="236"/>
    </location>
    <ligand>
        <name>substrate</name>
    </ligand>
</feature>
<dbReference type="EMBL" id="PFBX01000026">
    <property type="protein sequence ID" value="PIT87439.1"/>
    <property type="molecule type" value="Genomic_DNA"/>
</dbReference>
<comment type="caution">
    <text evidence="6">The sequence shown here is derived from an EMBL/GenBank/DDBJ whole genome shotgun (WGS) entry which is preliminary data.</text>
</comment>
<dbReference type="GO" id="GO:0046872">
    <property type="term" value="F:metal ion binding"/>
    <property type="evidence" value="ECO:0007669"/>
    <property type="project" value="UniProtKB-KW"/>
</dbReference>
<evidence type="ECO:0000313" key="6">
    <source>
        <dbReference type="EMBL" id="PIT87439.1"/>
    </source>
</evidence>
<name>A0A2M6W3R2_9BACT</name>
<comment type="similarity">
    <text evidence="4">Belongs to the queuine tRNA-ribosyltransferase family.</text>
</comment>
<dbReference type="GO" id="GO:0005829">
    <property type="term" value="C:cytosol"/>
    <property type="evidence" value="ECO:0007669"/>
    <property type="project" value="TreeGrafter"/>
</dbReference>
<dbReference type="NCBIfam" id="TIGR00430">
    <property type="entry name" value="Q_tRNA_tgt"/>
    <property type="match status" value="1"/>
</dbReference>
<feature type="binding site" evidence="4">
    <location>
        <position position="161"/>
    </location>
    <ligand>
        <name>substrate</name>
    </ligand>
</feature>
<dbReference type="Proteomes" id="UP000231183">
    <property type="component" value="Unassembled WGS sequence"/>
</dbReference>
<feature type="domain" description="tRNA-guanine(15) transglycosylase-like" evidence="5">
    <location>
        <begin position="13"/>
        <end position="387"/>
    </location>
</feature>
<dbReference type="InterPro" id="IPR004803">
    <property type="entry name" value="TGT"/>
</dbReference>
<comment type="cofactor">
    <cofactor evidence="4">
        <name>Zn(2+)</name>
        <dbReference type="ChEBI" id="CHEBI:29105"/>
    </cofactor>
    <text evidence="4">Binds 1 zinc ion per subunit.</text>
</comment>
<proteinExistence type="inferred from homology"/>
<feature type="active site" description="Nucleophile" evidence="4">
    <location>
        <position position="287"/>
    </location>
</feature>
<feature type="binding site" evidence="4">
    <location>
        <position position="359"/>
    </location>
    <ligand>
        <name>Zn(2+)</name>
        <dbReference type="ChEBI" id="CHEBI:29105"/>
    </ligand>
</feature>
<dbReference type="GO" id="GO:0008616">
    <property type="term" value="P:tRNA queuosine(34) biosynthetic process"/>
    <property type="evidence" value="ECO:0007669"/>
    <property type="project" value="UniProtKB-UniRule"/>
</dbReference>
<accession>A0A2M6W3R2</accession>
<keyword evidence="4" id="KW-0862">Zinc</keyword>
<keyword evidence="1 4" id="KW-0328">Glycosyltransferase</keyword>
<dbReference type="InterPro" id="IPR002616">
    <property type="entry name" value="tRNA_ribo_trans-like"/>
</dbReference>
<dbReference type="GO" id="GO:0008479">
    <property type="term" value="F:tRNA-guanosine(34) queuine transglycosylase activity"/>
    <property type="evidence" value="ECO:0007669"/>
    <property type="project" value="UniProtKB-UniRule"/>
</dbReference>
<keyword evidence="3 4" id="KW-0819">tRNA processing</keyword>
<dbReference type="NCBIfam" id="TIGR00449">
    <property type="entry name" value="tgt_general"/>
    <property type="match status" value="1"/>
</dbReference>
<dbReference type="EC" id="2.4.2.29" evidence="4"/>
<dbReference type="PANTHER" id="PTHR46499:SF1">
    <property type="entry name" value="QUEUINE TRNA-RIBOSYLTRANSFERASE"/>
    <property type="match status" value="1"/>
</dbReference>
<feature type="binding site" evidence="4">
    <location>
        <position position="330"/>
    </location>
    <ligand>
        <name>Zn(2+)</name>
        <dbReference type="ChEBI" id="CHEBI:29105"/>
    </ligand>
</feature>
<evidence type="ECO:0000259" key="5">
    <source>
        <dbReference type="Pfam" id="PF01702"/>
    </source>
</evidence>
<dbReference type="PANTHER" id="PTHR46499">
    <property type="entry name" value="QUEUINE TRNA-RIBOSYLTRANSFERASE"/>
    <property type="match status" value="1"/>
</dbReference>
<protein>
    <recommendedName>
        <fullName evidence="4">Queuine tRNA-ribosyltransferase</fullName>
        <ecNumber evidence="4">2.4.2.29</ecNumber>
    </recommendedName>
    <alternativeName>
        <fullName evidence="4">Guanine insertion enzyme</fullName>
    </alternativeName>
    <alternativeName>
        <fullName evidence="4">tRNA-guanine transglycosylase</fullName>
    </alternativeName>
</protein>
<comment type="subunit">
    <text evidence="4">Homodimer. Within each dimer, one monomer is responsible for RNA recognition and catalysis, while the other monomer binds to the replacement base PreQ1.</text>
</comment>
<reference evidence="7" key="1">
    <citation type="submission" date="2017-09" db="EMBL/GenBank/DDBJ databases">
        <title>Depth-based differentiation of microbial function through sediment-hosted aquifers and enrichment of novel symbionts in the deep terrestrial subsurface.</title>
        <authorList>
            <person name="Probst A.J."/>
            <person name="Ladd B."/>
            <person name="Jarett J.K."/>
            <person name="Geller-Mcgrath D.E."/>
            <person name="Sieber C.M.K."/>
            <person name="Emerson J.B."/>
            <person name="Anantharaman K."/>
            <person name="Thomas B.C."/>
            <person name="Malmstrom R."/>
            <person name="Stieglmeier M."/>
            <person name="Klingl A."/>
            <person name="Woyke T."/>
            <person name="Ryan C.M."/>
            <person name="Banfield J.F."/>
        </authorList>
    </citation>
    <scope>NUCLEOTIDE SEQUENCE [LARGE SCALE GENOMIC DNA]</scope>
</reference>
<keyword evidence="4" id="KW-0671">Queuosine biosynthesis</keyword>
<evidence type="ECO:0000256" key="3">
    <source>
        <dbReference type="ARBA" id="ARBA00022694"/>
    </source>
</evidence>
<dbReference type="Gene3D" id="3.20.20.105">
    <property type="entry name" value="Queuine tRNA-ribosyltransferase-like"/>
    <property type="match status" value="1"/>
</dbReference>
<evidence type="ECO:0000256" key="1">
    <source>
        <dbReference type="ARBA" id="ARBA00022676"/>
    </source>
</evidence>
<gene>
    <name evidence="4" type="primary">tgt</name>
    <name evidence="6" type="ORF">COU31_02595</name>
</gene>
<keyword evidence="2 4" id="KW-0808">Transferase</keyword>
<comment type="catalytic activity">
    <reaction evidence="4">
        <text>7-aminomethyl-7-carbaguanine + guanosine(34) in tRNA = 7-aminomethyl-7-carbaguanosine(34) in tRNA + guanine</text>
        <dbReference type="Rhea" id="RHEA:24104"/>
        <dbReference type="Rhea" id="RHEA-COMP:10341"/>
        <dbReference type="Rhea" id="RHEA-COMP:10342"/>
        <dbReference type="ChEBI" id="CHEBI:16235"/>
        <dbReference type="ChEBI" id="CHEBI:58703"/>
        <dbReference type="ChEBI" id="CHEBI:74269"/>
        <dbReference type="ChEBI" id="CHEBI:82833"/>
        <dbReference type="EC" id="2.4.2.29"/>
    </reaction>
</comment>
<comment type="pathway">
    <text evidence="4">tRNA modification; tRNA-queuosine biosynthesis.</text>
</comment>
<feature type="binding site" evidence="4">
    <location>
        <position position="209"/>
    </location>
    <ligand>
        <name>substrate</name>
    </ligand>
</feature>
<comment type="caution">
    <text evidence="4">Lacks conserved residue(s) required for the propagation of feature annotation.</text>
</comment>
<comment type="function">
    <text evidence="4">Catalyzes the base-exchange of a guanine (G) residue with the queuine precursor 7-aminomethyl-7-deazaguanine (PreQ1) at position 34 (anticodon wobble position) in tRNAs with GU(N) anticodons (tRNA-Asp, -Asn, -His and -Tyr). Catalysis occurs through a double-displacement mechanism. The nucleophile active site attacks the C1' of nucleotide 34 to detach the guanine base from the RNA, forming a covalent enzyme-RNA intermediate. The proton acceptor active site deprotonates the incoming PreQ1, allowing a nucleophilic attack on the C1' of the ribose to form the product. After dissociation, two additional enzymatic reactions on the tRNA convert PreQ1 to queuine (Q), resulting in the hypermodified nucleoside queuosine (7-(((4,5-cis-dihydroxy-2-cyclopenten-1-yl)amino)methyl)-7-deazaguanosine).</text>
</comment>
<keyword evidence="4" id="KW-0479">Metal-binding</keyword>
<feature type="binding site" evidence="4">
    <location>
        <position position="328"/>
    </location>
    <ligand>
        <name>Zn(2+)</name>
        <dbReference type="ChEBI" id="CHEBI:29105"/>
    </ligand>
</feature>
<organism evidence="6 7">
    <name type="scientific">Candidatus Magasanikbacteria bacterium CG10_big_fil_rev_8_21_14_0_10_40_10</name>
    <dbReference type="NCBI Taxonomy" id="1974648"/>
    <lineage>
        <taxon>Bacteria</taxon>
        <taxon>Candidatus Magasanikiibacteriota</taxon>
    </lineage>
</organism>
<dbReference type="InterPro" id="IPR036511">
    <property type="entry name" value="TGT-like_sf"/>
</dbReference>
<feature type="binding site" evidence="4">
    <location>
        <position position="333"/>
    </location>
    <ligand>
        <name>Zn(2+)</name>
        <dbReference type="ChEBI" id="CHEBI:29105"/>
    </ligand>
</feature>
<feature type="binding site" evidence="4">
    <location>
        <begin position="92"/>
        <end position="96"/>
    </location>
    <ligand>
        <name>substrate</name>
    </ligand>
</feature>
<sequence length="388" mass="43888">MNFFQVKNQDKTTRARTGVIQTDHGLIQTPCFMPVGTQAVVKTLDQRDLTELKAPIILGNTYHLHLRPGEKLIKRLGGLHKFMNWSGPILTDSGGFQVFSLGLQKTKKPNPNQKPSKPLVKIDDNGVDFRSHIDGSLRRFTPESAIKIQHDLGADIIMAFDECTPDNADQKYAAQAMERTHRWAVQSLAAHKKLQTRQKNNQYLFGIIQGANNSELRKKSAQYICSLDFDGIAIGGESIGYNMTATEKILDWVYPYLPAEKPHYAMGLGLNPLDLFAVVERGIDMFDCVAPSRLARHGMLFVQGADKHRININNSGFTRDVRPIDKNCACSTCQNYSRAYLHHLFKAQEMTAMRLATIHNLHFYIDLMDQIRQAIGNGSFSRLMKKWR</sequence>
<dbReference type="InterPro" id="IPR050076">
    <property type="entry name" value="ArchSynthase1/Queuine_TRR"/>
</dbReference>
<evidence type="ECO:0000313" key="7">
    <source>
        <dbReference type="Proteomes" id="UP000231183"/>
    </source>
</evidence>
<dbReference type="Pfam" id="PF01702">
    <property type="entry name" value="TGT"/>
    <property type="match status" value="1"/>
</dbReference>
<dbReference type="HAMAP" id="MF_00168">
    <property type="entry name" value="Q_tRNA_Tgt"/>
    <property type="match status" value="1"/>
</dbReference>
<dbReference type="UniPathway" id="UPA00392"/>
<evidence type="ECO:0000256" key="2">
    <source>
        <dbReference type="ARBA" id="ARBA00022679"/>
    </source>
</evidence>
<feature type="active site" description="Proton acceptor" evidence="4">
    <location>
        <position position="92"/>
    </location>
</feature>
<dbReference type="AlphaFoldDB" id="A0A2M6W3R2"/>
<evidence type="ECO:0000256" key="4">
    <source>
        <dbReference type="HAMAP-Rule" id="MF_00168"/>
    </source>
</evidence>